<protein>
    <submittedName>
        <fullName evidence="1">Uncharacterized protein</fullName>
    </submittedName>
</protein>
<comment type="caution">
    <text evidence="1">The sequence shown here is derived from an EMBL/GenBank/DDBJ whole genome shotgun (WGS) entry which is preliminary data.</text>
</comment>
<keyword evidence="2" id="KW-1185">Reference proteome</keyword>
<evidence type="ECO:0000313" key="2">
    <source>
        <dbReference type="Proteomes" id="UP001066276"/>
    </source>
</evidence>
<evidence type="ECO:0000313" key="1">
    <source>
        <dbReference type="EMBL" id="KAJ1204806.1"/>
    </source>
</evidence>
<accession>A0AAV7VWT6</accession>
<organism evidence="1 2">
    <name type="scientific">Pleurodeles waltl</name>
    <name type="common">Iberian ribbed newt</name>
    <dbReference type="NCBI Taxonomy" id="8319"/>
    <lineage>
        <taxon>Eukaryota</taxon>
        <taxon>Metazoa</taxon>
        <taxon>Chordata</taxon>
        <taxon>Craniata</taxon>
        <taxon>Vertebrata</taxon>
        <taxon>Euteleostomi</taxon>
        <taxon>Amphibia</taxon>
        <taxon>Batrachia</taxon>
        <taxon>Caudata</taxon>
        <taxon>Salamandroidea</taxon>
        <taxon>Salamandridae</taxon>
        <taxon>Pleurodelinae</taxon>
        <taxon>Pleurodeles</taxon>
    </lineage>
</organism>
<name>A0AAV7VWT6_PLEWA</name>
<dbReference type="EMBL" id="JANPWB010000002">
    <property type="protein sequence ID" value="KAJ1204806.1"/>
    <property type="molecule type" value="Genomic_DNA"/>
</dbReference>
<gene>
    <name evidence="1" type="ORF">NDU88_000244</name>
</gene>
<dbReference type="Proteomes" id="UP001066276">
    <property type="component" value="Chromosome 1_2"/>
</dbReference>
<dbReference type="AlphaFoldDB" id="A0AAV7VWT6"/>
<sequence length="110" mass="12319">MQTTKYNLITKMSAETGVHRTQKKNLLMTMKHDKYATDDIVGTGSTNDCNKAEVVEWTKRLQDGVIVEEGTAKVKDELQKHVSEKLIVDCQQSLGSDESVKTAHVIVEIQ</sequence>
<reference evidence="1" key="1">
    <citation type="journal article" date="2022" name="bioRxiv">
        <title>Sequencing and chromosome-scale assembly of the giantPleurodeles waltlgenome.</title>
        <authorList>
            <person name="Brown T."/>
            <person name="Elewa A."/>
            <person name="Iarovenko S."/>
            <person name="Subramanian E."/>
            <person name="Araus A.J."/>
            <person name="Petzold A."/>
            <person name="Susuki M."/>
            <person name="Suzuki K.-i.T."/>
            <person name="Hayashi T."/>
            <person name="Toyoda A."/>
            <person name="Oliveira C."/>
            <person name="Osipova E."/>
            <person name="Leigh N.D."/>
            <person name="Simon A."/>
            <person name="Yun M.H."/>
        </authorList>
    </citation>
    <scope>NUCLEOTIDE SEQUENCE</scope>
    <source>
        <strain evidence="1">20211129_DDA</strain>
        <tissue evidence="1">Liver</tissue>
    </source>
</reference>
<proteinExistence type="predicted"/>